<evidence type="ECO:0000313" key="4">
    <source>
        <dbReference type="EMBL" id="CAI51690.2"/>
    </source>
</evidence>
<reference evidence="4" key="1">
    <citation type="submission" date="2004-12" db="EMBL/GenBank/DDBJ databases">
        <authorList>
            <person name="van Hoek A.H."/>
        </authorList>
    </citation>
    <scope>NUCLEOTIDE SEQUENCE</scope>
</reference>
<proteinExistence type="predicted"/>
<dbReference type="InterPro" id="IPR036318">
    <property type="entry name" value="FAD-bd_PCMH-like_sf"/>
</dbReference>
<name>I7HPS1_NYCOV</name>
<dbReference type="PANTHER" id="PTHR43716">
    <property type="entry name" value="D-2-HYDROXYGLUTARATE DEHYDROGENASE, MITOCHONDRIAL"/>
    <property type="match status" value="1"/>
</dbReference>
<dbReference type="Gene3D" id="3.30.43.10">
    <property type="entry name" value="Uridine Diphospho-n-acetylenolpyruvylglucosamine Reductase, domain 2"/>
    <property type="match status" value="1"/>
</dbReference>
<comment type="cofactor">
    <cofactor evidence="1">
        <name>FAD</name>
        <dbReference type="ChEBI" id="CHEBI:57692"/>
    </cofactor>
</comment>
<evidence type="ECO:0000256" key="2">
    <source>
        <dbReference type="ARBA" id="ARBA00023002"/>
    </source>
</evidence>
<reference evidence="4" key="2">
    <citation type="journal article" date="2005" name="Nature">
        <title>An anaerobic mitochondrion that produces hydrogen.</title>
        <authorList>
            <person name="Boxma B."/>
            <person name="de Graaf R.M."/>
            <person name="van der Staay G.W.M."/>
            <person name="van Alen T.A."/>
            <person name="Ricard G."/>
            <person name="Gabaldon T."/>
            <person name="van Hoek A.H.A.M."/>
            <person name="Moon-van der Staay S.Y."/>
            <person name="Koopman W.J.H."/>
            <person name="van Hellemond J.J."/>
            <person name="Tielens A.G.M."/>
            <person name="Friedrich T."/>
            <person name="Veenhuis M."/>
            <person name="Huynen M.A."/>
            <person name="Hackstein J.H.P."/>
        </authorList>
    </citation>
    <scope>NUCLEOTIDE SEQUENCE</scope>
</reference>
<feature type="non-terminal residue" evidence="4">
    <location>
        <position position="192"/>
    </location>
</feature>
<feature type="domain" description="FAD-binding PCMH-type" evidence="3">
    <location>
        <begin position="33"/>
        <end position="192"/>
    </location>
</feature>
<dbReference type="InterPro" id="IPR006094">
    <property type="entry name" value="Oxid_FAD_bind_N"/>
</dbReference>
<dbReference type="InterPro" id="IPR016166">
    <property type="entry name" value="FAD-bd_PCMH"/>
</dbReference>
<evidence type="ECO:0000256" key="1">
    <source>
        <dbReference type="ARBA" id="ARBA00001974"/>
    </source>
</evidence>
<evidence type="ECO:0000259" key="3">
    <source>
        <dbReference type="PROSITE" id="PS51387"/>
    </source>
</evidence>
<dbReference type="GO" id="GO:0016491">
    <property type="term" value="F:oxidoreductase activity"/>
    <property type="evidence" value="ECO:0007669"/>
    <property type="project" value="UniProtKB-KW"/>
</dbReference>
<dbReference type="InterPro" id="IPR016169">
    <property type="entry name" value="FAD-bd_PCMH_sub2"/>
</dbReference>
<accession>I7HPS1</accession>
<keyword evidence="2" id="KW-0560">Oxidoreductase</keyword>
<dbReference type="EMBL" id="AJ871318">
    <property type="protein sequence ID" value="CAI51690.2"/>
    <property type="molecule type" value="Genomic_DNA"/>
</dbReference>
<dbReference type="Pfam" id="PF01565">
    <property type="entry name" value="FAD_binding_4"/>
    <property type="match status" value="1"/>
</dbReference>
<dbReference type="PANTHER" id="PTHR43716:SF1">
    <property type="entry name" value="D-2-HYDROXYGLUTARATE DEHYDROGENASE, MITOCHONDRIAL"/>
    <property type="match status" value="1"/>
</dbReference>
<dbReference type="GO" id="GO:0005739">
    <property type="term" value="C:mitochondrion"/>
    <property type="evidence" value="ECO:0007669"/>
    <property type="project" value="TreeGrafter"/>
</dbReference>
<organism evidence="4">
    <name type="scientific">Nyctotherus ovalis</name>
    <name type="common">Ciliate protozoan</name>
    <dbReference type="NCBI Taxonomy" id="70075"/>
    <lineage>
        <taxon>Eukaryota</taxon>
        <taxon>Sar</taxon>
        <taxon>Alveolata</taxon>
        <taxon>Ciliophora</taxon>
        <taxon>Intramacronucleata</taxon>
        <taxon>Armophorea</taxon>
        <taxon>Clevelandellida</taxon>
        <taxon>Nyctotheridae</taxon>
        <taxon>Nyctotherus</taxon>
    </lineage>
</organism>
<dbReference type="GO" id="GO:0071949">
    <property type="term" value="F:FAD binding"/>
    <property type="evidence" value="ECO:0007669"/>
    <property type="project" value="InterPro"/>
</dbReference>
<protein>
    <submittedName>
        <fullName evidence="4">Putative D-lactate dehydrogenase</fullName>
    </submittedName>
</protein>
<sequence>DLDFFRKVLKAPNTVITSPTALAKYNKERTNKYTGLSTCALIPQSAEELSQILGYCNARKLAVVPQGGRTSLVAGAVGIFDEIVVSMERMCAVHELSQYTGVVKLQAGAAICEALKYCEGRGYVLPLEAGKEEAQVGGALALNATGKASLKYGSLHGNVVGLRAVLASGQVMDTLDAHRKDNTGVRLEAGSN</sequence>
<dbReference type="InterPro" id="IPR016167">
    <property type="entry name" value="FAD-bd_PCMH_sub1"/>
</dbReference>
<dbReference type="PROSITE" id="PS51387">
    <property type="entry name" value="FAD_PCMH"/>
    <property type="match status" value="1"/>
</dbReference>
<dbReference type="SUPFAM" id="SSF56176">
    <property type="entry name" value="FAD-binding/transporter-associated domain-like"/>
    <property type="match status" value="1"/>
</dbReference>
<feature type="non-terminal residue" evidence="4">
    <location>
        <position position="1"/>
    </location>
</feature>
<dbReference type="Gene3D" id="3.30.465.10">
    <property type="match status" value="1"/>
</dbReference>
<dbReference type="InterPro" id="IPR051264">
    <property type="entry name" value="FAD-oxidored/transferase_4"/>
</dbReference>
<dbReference type="AlphaFoldDB" id="I7HPS1"/>